<dbReference type="EMBL" id="LVYU01000019">
    <property type="protein sequence ID" value="KZB02947.1"/>
    <property type="molecule type" value="Genomic_DNA"/>
</dbReference>
<gene>
    <name evidence="1" type="ORF">A4A59_36155</name>
</gene>
<dbReference type="RefSeq" id="WP_062940042.1">
    <property type="nucleotide sequence ID" value="NZ_CP171844.1"/>
</dbReference>
<reference evidence="1" key="1">
    <citation type="submission" date="2016-03" db="EMBL/GenBank/DDBJ databases">
        <title>Microsymbionts genomes from the relict species Vavilovia formosa.</title>
        <authorList>
            <person name="Chirak E."/>
            <person name="Kimeklis A."/>
            <person name="Kopat V."/>
            <person name="Andronov E."/>
        </authorList>
    </citation>
    <scope>NUCLEOTIDE SEQUENCE [LARGE SCALE GENOMIC DNA]</scope>
    <source>
        <strain evidence="1">Vaf12</strain>
    </source>
</reference>
<proteinExistence type="predicted"/>
<protein>
    <submittedName>
        <fullName evidence="1">Uncharacterized protein</fullName>
    </submittedName>
</protein>
<accession>A0A154IQU2</accession>
<sequence>MAFSNKEASIVLGMVARGDKRHDIAAWFGENQARVAEVEQGQYGNVTAAPAAELPPKGAPGPKGRRLRSKVSKAVEALENKDAATALQLLKDGLADFSKNET</sequence>
<evidence type="ECO:0000313" key="1">
    <source>
        <dbReference type="EMBL" id="KZB02947.1"/>
    </source>
</evidence>
<dbReference type="AlphaFoldDB" id="A0A154IQU2"/>
<name>A0A154IQU2_RHILE</name>
<comment type="caution">
    <text evidence="1">The sequence shown here is derived from an EMBL/GenBank/DDBJ whole genome shotgun (WGS) entry which is preliminary data.</text>
</comment>
<organism evidence="1">
    <name type="scientific">Rhizobium leguminosarum</name>
    <dbReference type="NCBI Taxonomy" id="384"/>
    <lineage>
        <taxon>Bacteria</taxon>
        <taxon>Pseudomonadati</taxon>
        <taxon>Pseudomonadota</taxon>
        <taxon>Alphaproteobacteria</taxon>
        <taxon>Hyphomicrobiales</taxon>
        <taxon>Rhizobiaceae</taxon>
        <taxon>Rhizobium/Agrobacterium group</taxon>
        <taxon>Rhizobium</taxon>
    </lineage>
</organism>